<protein>
    <submittedName>
        <fullName evidence="5">Uncharacterized protein</fullName>
    </submittedName>
</protein>
<keyword evidence="2 3" id="KW-0802">TPR repeat</keyword>
<evidence type="ECO:0000256" key="1">
    <source>
        <dbReference type="ARBA" id="ARBA00022737"/>
    </source>
</evidence>
<evidence type="ECO:0000313" key="6">
    <source>
        <dbReference type="Proteomes" id="UP000009022"/>
    </source>
</evidence>
<evidence type="ECO:0000256" key="2">
    <source>
        <dbReference type="ARBA" id="ARBA00022803"/>
    </source>
</evidence>
<dbReference type="InParanoid" id="B3SBH0"/>
<dbReference type="SMART" id="SM00028">
    <property type="entry name" value="TPR"/>
    <property type="match status" value="6"/>
</dbReference>
<proteinExistence type="predicted"/>
<dbReference type="Proteomes" id="UP000009022">
    <property type="component" value="Unassembled WGS sequence"/>
</dbReference>
<dbReference type="SUPFAM" id="SSF48452">
    <property type="entry name" value="TPR-like"/>
    <property type="match status" value="2"/>
</dbReference>
<dbReference type="RefSeq" id="XP_002117593.1">
    <property type="nucleotide sequence ID" value="XM_002117557.1"/>
</dbReference>
<dbReference type="PhylomeDB" id="B3SBH0"/>
<feature type="repeat" description="TPR" evidence="3">
    <location>
        <begin position="244"/>
        <end position="277"/>
    </location>
</feature>
<dbReference type="PANTHER" id="PTHR45641">
    <property type="entry name" value="TETRATRICOPEPTIDE REPEAT PROTEIN (AFU_ORTHOLOGUE AFUA_6G03870)"/>
    <property type="match status" value="1"/>
</dbReference>
<dbReference type="HOGENOM" id="CLU_242447_0_0_1"/>
<dbReference type="Gene3D" id="1.25.40.10">
    <property type="entry name" value="Tetratricopeptide repeat domain"/>
    <property type="match status" value="3"/>
</dbReference>
<evidence type="ECO:0000256" key="3">
    <source>
        <dbReference type="PROSITE-ProRule" id="PRU00339"/>
    </source>
</evidence>
<dbReference type="PROSITE" id="PS50005">
    <property type="entry name" value="TPR"/>
    <property type="match status" value="2"/>
</dbReference>
<name>B3SBH0_TRIAD</name>
<dbReference type="PANTHER" id="PTHR45641:SF1">
    <property type="entry name" value="AAA+ ATPASE DOMAIN-CONTAINING PROTEIN"/>
    <property type="match status" value="1"/>
</dbReference>
<evidence type="ECO:0000313" key="5">
    <source>
        <dbReference type="EMBL" id="EDV20003.1"/>
    </source>
</evidence>
<dbReference type="InterPro" id="IPR019734">
    <property type="entry name" value="TPR_rpt"/>
</dbReference>
<keyword evidence="6" id="KW-1185">Reference proteome</keyword>
<sequence>MDNKPLNEKLISTLDQADDYYDNGSYYNAIKCYNETNKDAEQLECIDDKDYTRFTCRSWIGLMKSKFQLHQLDKVKKDFEAKKSHFKEKFLNSLLAEAQYIMGNVSIKNGEYDEALRNFEVAIRNLNSNEPNNLLTLVQGGKASVYMLQYKYDMARSVILKSVREQSRSMQNSIEKMIENEKTEKTTENCKPQNVKKSITVLRSIQKIFEETTVNSTPSNLSKTLLDKLKSSLPSDIKMTVKLALLNDTIGNLFYMQGDYLRAIDCFRRSYRIKKKNFKDNSWHIIDSAEYLGKAYFAIDKLKEANSWFKIVIKKNKDYEEYNDYQFWAKINNILGEISLRMRKVKRKKDRESDYNSFKVSTLFYNRVVNVPEDTYRNKVELSKAFYGIGKAHLEKSRFKTAKENLIKSKEILNGISNHRRLLIADIRDEIAKLYKSLNMLDASKKEYMESLKFRKEICDKHKIDFVRSYYSETRWEKYIRSSDSILALDRSCLVDIKKQKPYKEMKTAYHKLRKIYKLLSGRPYSLINRENNGNNGNSCNEQDIEDFQWLKDEIDKIAKFIEEPLSSNEGNDGETNVRILSDNSSDHPGIRIRAYSESDDEGYSQQMASRKIFISSKTKRKYRQCAVTGLLLTSSSSDYSESELSEQKTTARKSVSVKVRDKSSILTIARTAIREFKEAFETALVRGEFSNNFANIMLIGPNHEDKSFIYKLLTKQPESSPNATTVLINLDTIKQASNSDEKIIFDRQSFIDNKVLSVIEKQGNISPNPELQRIFSAALEIGNNQSSDKSRIAISSSDKIIDDKIDIDYPVNNNDNEITTASDNIISLLNETTKSLSSPSFSRCFQKFHQRRKYYHANQFAKIWNFNNHAYYQPFKFQHNVYIAPFDVSVKLDKIVSSDYGVGRHDYMTSFQEWLINAIDWNTKENQSYISIDSQEDEIPLPIILFVATNSDDKLTEEAQWTRRSQFMDELDMKMPQYKSHFYSPEIIINTVDGNQSKDLEETVNSSSWNKLCEKIQNCILDVPFFKQKIKLKWYIMAELFDNPILVSDRNISHTLDKQNSTGMQYIQTLEQVYTKATNRMEQSEIINVLKFLHGIGEIIFSQYSETDSLIVTELSWFYDNFRKISTLVDNYKQRRLASSSKSREYCKWARDYGIVTKASVKCAISHEALLEEDIDSLLQVMEQNRLIYKASRNLEDIKASTYEQYFLPYLLSLRKKETGNELKCGFQSSWLYLGYDKHSPLYITDQIFHQFLLSSQSELDVELYYHSAKYLPKHGNYTIIVGKSASHIRIQYCYEIIGEPKEDYQIKTKAISALSNDQLYVYFKTMLSKIVKDVYPERQEFDCGYFFPCLKCDQLMAYSSHVAARIIKCTNAKCRTKHKLANMKGWDSVLFSSRSPCKGIKSTSSDQVVTFSNPSKLSTCGKEDTLTSSADNAKTYSKAMRKINGEQYLPQSRIEDRRKREREEDENESDCETVADMPSMHNSREYSELMSPVSGIKRKRSKAASKQLDYTNALDSQSLPALSDNIRKVLWHYRQDFKSAEPYDHIKHFLLRMGILMPEDIDFMNGQQIKAERSAALLDILLGCSDRDIYKVCDLLARHSLNSLQKLGEKMKHMADEIKEKSRKIQECNIDVEKDQNLLPSKSFIFVVMT</sequence>
<dbReference type="KEGG" id="tad:TRIADDRAFT_61614"/>
<dbReference type="EMBL" id="DS985264">
    <property type="protein sequence ID" value="EDV20003.1"/>
    <property type="molecule type" value="Genomic_DNA"/>
</dbReference>
<feature type="region of interest" description="Disordered" evidence="4">
    <location>
        <begin position="1449"/>
        <end position="1474"/>
    </location>
</feature>
<dbReference type="GeneID" id="6758757"/>
<organism evidence="5 6">
    <name type="scientific">Trichoplax adhaerens</name>
    <name type="common">Trichoplax reptans</name>
    <dbReference type="NCBI Taxonomy" id="10228"/>
    <lineage>
        <taxon>Eukaryota</taxon>
        <taxon>Metazoa</taxon>
        <taxon>Placozoa</taxon>
        <taxon>Uniplacotomia</taxon>
        <taxon>Trichoplacea</taxon>
        <taxon>Trichoplacidae</taxon>
        <taxon>Trichoplax</taxon>
    </lineage>
</organism>
<reference evidence="5 6" key="1">
    <citation type="journal article" date="2008" name="Nature">
        <title>The Trichoplax genome and the nature of placozoans.</title>
        <authorList>
            <person name="Srivastava M."/>
            <person name="Begovic E."/>
            <person name="Chapman J."/>
            <person name="Putnam N.H."/>
            <person name="Hellsten U."/>
            <person name="Kawashima T."/>
            <person name="Kuo A."/>
            <person name="Mitros T."/>
            <person name="Salamov A."/>
            <person name="Carpenter M.L."/>
            <person name="Signorovitch A.Y."/>
            <person name="Moreno M.A."/>
            <person name="Kamm K."/>
            <person name="Grimwood J."/>
            <person name="Schmutz J."/>
            <person name="Shapiro H."/>
            <person name="Grigoriev I.V."/>
            <person name="Buss L.W."/>
            <person name="Schierwater B."/>
            <person name="Dellaporta S.L."/>
            <person name="Rokhsar D.S."/>
        </authorList>
    </citation>
    <scope>NUCLEOTIDE SEQUENCE [LARGE SCALE GENOMIC DNA]</scope>
    <source>
        <strain evidence="5 6">Grell-BS-1999</strain>
    </source>
</reference>
<dbReference type="InterPro" id="IPR011990">
    <property type="entry name" value="TPR-like_helical_dom_sf"/>
</dbReference>
<dbReference type="CTD" id="6758757"/>
<gene>
    <name evidence="5" type="ORF">TRIADDRAFT_61614</name>
</gene>
<feature type="compositionally biased region" description="Acidic residues" evidence="4">
    <location>
        <begin position="1465"/>
        <end position="1474"/>
    </location>
</feature>
<evidence type="ECO:0000256" key="4">
    <source>
        <dbReference type="SAM" id="MobiDB-lite"/>
    </source>
</evidence>
<feature type="repeat" description="TPR" evidence="3">
    <location>
        <begin position="96"/>
        <end position="129"/>
    </location>
</feature>
<accession>B3SBH0</accession>
<keyword evidence="1" id="KW-0677">Repeat</keyword>
<feature type="compositionally biased region" description="Basic and acidic residues" evidence="4">
    <location>
        <begin position="1455"/>
        <end position="1464"/>
    </location>
</feature>